<gene>
    <name evidence="1" type="ORF">PF004_g30446</name>
</gene>
<name>A0A6G0MCV1_9STRA</name>
<proteinExistence type="predicted"/>
<evidence type="ECO:0000313" key="1">
    <source>
        <dbReference type="EMBL" id="KAE9162562.1"/>
    </source>
</evidence>
<evidence type="ECO:0000313" key="2">
    <source>
        <dbReference type="Proteomes" id="UP000476176"/>
    </source>
</evidence>
<dbReference type="Proteomes" id="UP000476176">
    <property type="component" value="Unassembled WGS sequence"/>
</dbReference>
<accession>A0A6G0MCV1</accession>
<organism evidence="1 2">
    <name type="scientific">Phytophthora fragariae</name>
    <dbReference type="NCBI Taxonomy" id="53985"/>
    <lineage>
        <taxon>Eukaryota</taxon>
        <taxon>Sar</taxon>
        <taxon>Stramenopiles</taxon>
        <taxon>Oomycota</taxon>
        <taxon>Peronosporomycetes</taxon>
        <taxon>Peronosporales</taxon>
        <taxon>Peronosporaceae</taxon>
        <taxon>Phytophthora</taxon>
    </lineage>
</organism>
<dbReference type="EMBL" id="QXGC01006388">
    <property type="protein sequence ID" value="KAE9162562.1"/>
    <property type="molecule type" value="Genomic_DNA"/>
</dbReference>
<protein>
    <submittedName>
        <fullName evidence="1">Uncharacterized protein</fullName>
    </submittedName>
</protein>
<sequence>MGVGALSNCIAAARSVSSSTSALALSWAWPRSDASSTFTSWSSMLSRAGPGAELDSDGTKVNFDLSRPSAGPLSSLLSRFQTDLVSLNL</sequence>
<dbReference type="AlphaFoldDB" id="A0A6G0MCV1"/>
<comment type="caution">
    <text evidence="1">The sequence shown here is derived from an EMBL/GenBank/DDBJ whole genome shotgun (WGS) entry which is preliminary data.</text>
</comment>
<reference evidence="1 2" key="1">
    <citation type="submission" date="2018-09" db="EMBL/GenBank/DDBJ databases">
        <title>Genomic investigation of the strawberry pathogen Phytophthora fragariae indicates pathogenicity is determined by transcriptional variation in three key races.</title>
        <authorList>
            <person name="Adams T.M."/>
            <person name="Armitage A.D."/>
            <person name="Sobczyk M.K."/>
            <person name="Bates H.J."/>
            <person name="Dunwell J.M."/>
            <person name="Nellist C.F."/>
            <person name="Harrison R.J."/>
        </authorList>
    </citation>
    <scope>NUCLEOTIDE SEQUENCE [LARGE SCALE GENOMIC DNA]</scope>
    <source>
        <strain evidence="1 2">BC-23</strain>
    </source>
</reference>